<feature type="signal peptide" evidence="2">
    <location>
        <begin position="1"/>
        <end position="38"/>
    </location>
</feature>
<comment type="caution">
    <text evidence="4">The sequence shown here is derived from an EMBL/GenBank/DDBJ whole genome shotgun (WGS) entry which is preliminary data.</text>
</comment>
<dbReference type="RefSeq" id="WP_259528835.1">
    <property type="nucleotide sequence ID" value="NZ_JANLCK010000005.1"/>
</dbReference>
<keyword evidence="5" id="KW-1185">Reference proteome</keyword>
<feature type="domain" description="Cupin type-2" evidence="3">
    <location>
        <begin position="94"/>
        <end position="165"/>
    </location>
</feature>
<reference evidence="4" key="1">
    <citation type="submission" date="2022-08" db="EMBL/GenBank/DDBJ databases">
        <authorList>
            <person name="Deng Y."/>
            <person name="Han X.-F."/>
            <person name="Zhang Y.-Q."/>
        </authorList>
    </citation>
    <scope>NUCLEOTIDE SEQUENCE</scope>
    <source>
        <strain evidence="4">CPCC 203407</strain>
    </source>
</reference>
<evidence type="ECO:0000256" key="2">
    <source>
        <dbReference type="SAM" id="SignalP"/>
    </source>
</evidence>
<sequence length="184" mass="18659">MTRRTHHRTGVGAAIAVVVASALLVTGCAGGTSTAAPAASSAASSTGSDSAAATPTPTPAATDAPVVVEELGKGVQDEAVDVEVDGPVQVAFRRITIKPGAGTGKHCHDGRLIAVVEEGALTHYAPIYPEGVHVYETGDSIEEGPGYVHEGKNEGTENVVLLVTYIIPAGDPLAETDLTHCDPE</sequence>
<dbReference type="SUPFAM" id="SSF51182">
    <property type="entry name" value="RmlC-like cupins"/>
    <property type="match status" value="1"/>
</dbReference>
<proteinExistence type="predicted"/>
<dbReference type="InterPro" id="IPR014710">
    <property type="entry name" value="RmlC-like_jellyroll"/>
</dbReference>
<dbReference type="InterPro" id="IPR013096">
    <property type="entry name" value="Cupin_2"/>
</dbReference>
<evidence type="ECO:0000313" key="4">
    <source>
        <dbReference type="EMBL" id="MCS5726471.1"/>
    </source>
</evidence>
<keyword evidence="2" id="KW-0732">Signal</keyword>
<accession>A0AA42BUR6</accession>
<name>A0AA42BUR6_9MICO</name>
<organism evidence="4 5">
    <name type="scientific">Herbiconiux oxytropis</name>
    <dbReference type="NCBI Taxonomy" id="2970915"/>
    <lineage>
        <taxon>Bacteria</taxon>
        <taxon>Bacillati</taxon>
        <taxon>Actinomycetota</taxon>
        <taxon>Actinomycetes</taxon>
        <taxon>Micrococcales</taxon>
        <taxon>Microbacteriaceae</taxon>
        <taxon>Herbiconiux</taxon>
    </lineage>
</organism>
<dbReference type="Gene3D" id="2.60.120.10">
    <property type="entry name" value="Jelly Rolls"/>
    <property type="match status" value="1"/>
</dbReference>
<dbReference type="InterPro" id="IPR011051">
    <property type="entry name" value="RmlC_Cupin_sf"/>
</dbReference>
<feature type="chain" id="PRO_5041359349" evidence="2">
    <location>
        <begin position="39"/>
        <end position="184"/>
    </location>
</feature>
<evidence type="ECO:0000256" key="1">
    <source>
        <dbReference type="SAM" id="MobiDB-lite"/>
    </source>
</evidence>
<dbReference type="EMBL" id="JANLCK010000005">
    <property type="protein sequence ID" value="MCS5726471.1"/>
    <property type="molecule type" value="Genomic_DNA"/>
</dbReference>
<evidence type="ECO:0000313" key="5">
    <source>
        <dbReference type="Proteomes" id="UP001165587"/>
    </source>
</evidence>
<evidence type="ECO:0000259" key="3">
    <source>
        <dbReference type="Pfam" id="PF07883"/>
    </source>
</evidence>
<dbReference type="AlphaFoldDB" id="A0AA42BUR6"/>
<dbReference type="PROSITE" id="PS51257">
    <property type="entry name" value="PROKAR_LIPOPROTEIN"/>
    <property type="match status" value="1"/>
</dbReference>
<dbReference type="Pfam" id="PF07883">
    <property type="entry name" value="Cupin_2"/>
    <property type="match status" value="1"/>
</dbReference>
<gene>
    <name evidence="4" type="ORF">N1028_11260</name>
</gene>
<feature type="region of interest" description="Disordered" evidence="1">
    <location>
        <begin position="35"/>
        <end position="62"/>
    </location>
</feature>
<dbReference type="Proteomes" id="UP001165587">
    <property type="component" value="Unassembled WGS sequence"/>
</dbReference>
<protein>
    <submittedName>
        <fullName evidence="4">Cupin domain-containing protein</fullName>
    </submittedName>
</protein>